<evidence type="ECO:0000313" key="3">
    <source>
        <dbReference type="EMBL" id="PWE14338.1"/>
    </source>
</evidence>
<feature type="chain" id="PRO_5015420429" description="Secreted protein" evidence="2">
    <location>
        <begin position="22"/>
        <end position="73"/>
    </location>
</feature>
<dbReference type="AlphaFoldDB" id="A0A2U2BJY5"/>
<feature type="compositionally biased region" description="Basic residues" evidence="1">
    <location>
        <begin position="40"/>
        <end position="58"/>
    </location>
</feature>
<reference evidence="3 4" key="2">
    <citation type="submission" date="2018-05" db="EMBL/GenBank/DDBJ databases">
        <authorList>
            <person name="Lanie J.A."/>
            <person name="Ng W.-L."/>
            <person name="Kazmierczak K.M."/>
            <person name="Andrzejewski T.M."/>
            <person name="Davidsen T.M."/>
            <person name="Wayne K.J."/>
            <person name="Tettelin H."/>
            <person name="Glass J.I."/>
            <person name="Rusch D."/>
            <person name="Podicherti R."/>
            <person name="Tsui H.-C.T."/>
            <person name="Winkler M.E."/>
        </authorList>
    </citation>
    <scope>NUCLEOTIDE SEQUENCE [LARGE SCALE GENOMIC DNA]</scope>
    <source>
        <strain evidence="3 4">YBY</strain>
    </source>
</reference>
<keyword evidence="2" id="KW-0732">Signal</keyword>
<proteinExistence type="predicted"/>
<sequence length="73" mass="8283">MLAFLLPAVLIFNLARSAAHNQGTQTSHQHRGNNPSHSTHPNHHRRHRALYRAGRARKPTALAQTRNSRFKSN</sequence>
<evidence type="ECO:0000256" key="1">
    <source>
        <dbReference type="SAM" id="MobiDB-lite"/>
    </source>
</evidence>
<evidence type="ECO:0000313" key="4">
    <source>
        <dbReference type="Proteomes" id="UP000245216"/>
    </source>
</evidence>
<accession>A0A2U2BJY5</accession>
<name>A0A2U2BJY5_ALCFA</name>
<dbReference type="Proteomes" id="UP000245216">
    <property type="component" value="Unassembled WGS sequence"/>
</dbReference>
<reference evidence="3 4" key="1">
    <citation type="submission" date="2018-05" db="EMBL/GenBank/DDBJ databases">
        <title>Genome Sequence of an Efficient Indole-Degrading Bacterium, Alcaligenes sp.YBY.</title>
        <authorList>
            <person name="Yang B."/>
        </authorList>
    </citation>
    <scope>NUCLEOTIDE SEQUENCE [LARGE SCALE GENOMIC DNA]</scope>
    <source>
        <strain evidence="3 4">YBY</strain>
    </source>
</reference>
<feature type="signal peptide" evidence="2">
    <location>
        <begin position="1"/>
        <end position="21"/>
    </location>
</feature>
<comment type="caution">
    <text evidence="3">The sequence shown here is derived from an EMBL/GenBank/DDBJ whole genome shotgun (WGS) entry which is preliminary data.</text>
</comment>
<feature type="region of interest" description="Disordered" evidence="1">
    <location>
        <begin position="20"/>
        <end position="73"/>
    </location>
</feature>
<dbReference type="EMBL" id="QEXO01000002">
    <property type="protein sequence ID" value="PWE14338.1"/>
    <property type="molecule type" value="Genomic_DNA"/>
</dbReference>
<protein>
    <recommendedName>
        <fullName evidence="5">Secreted protein</fullName>
    </recommendedName>
</protein>
<organism evidence="3 4">
    <name type="scientific">Alcaligenes faecalis</name>
    <dbReference type="NCBI Taxonomy" id="511"/>
    <lineage>
        <taxon>Bacteria</taxon>
        <taxon>Pseudomonadati</taxon>
        <taxon>Pseudomonadota</taxon>
        <taxon>Betaproteobacteria</taxon>
        <taxon>Burkholderiales</taxon>
        <taxon>Alcaligenaceae</taxon>
        <taxon>Alcaligenes</taxon>
    </lineage>
</organism>
<evidence type="ECO:0008006" key="5">
    <source>
        <dbReference type="Google" id="ProtNLM"/>
    </source>
</evidence>
<evidence type="ECO:0000256" key="2">
    <source>
        <dbReference type="SAM" id="SignalP"/>
    </source>
</evidence>
<gene>
    <name evidence="3" type="ORF">DF183_06285</name>
</gene>